<keyword evidence="1" id="KW-0732">Signal</keyword>
<feature type="chain" id="PRO_5023151170" description="PEP-CTERM protein-sorting domain-containing protein" evidence="1">
    <location>
        <begin position="20"/>
        <end position="502"/>
    </location>
</feature>
<dbReference type="Proteomes" id="UP000318478">
    <property type="component" value="Unassembled WGS sequence"/>
</dbReference>
<organism evidence="2 3">
    <name type="scientific">Posidoniimonas polymericola</name>
    <dbReference type="NCBI Taxonomy" id="2528002"/>
    <lineage>
        <taxon>Bacteria</taxon>
        <taxon>Pseudomonadati</taxon>
        <taxon>Planctomycetota</taxon>
        <taxon>Planctomycetia</taxon>
        <taxon>Pirellulales</taxon>
        <taxon>Lacipirellulaceae</taxon>
        <taxon>Posidoniimonas</taxon>
    </lineage>
</organism>
<accession>A0A5C5YLE8</accession>
<dbReference type="RefSeq" id="WP_197528018.1">
    <property type="nucleotide sequence ID" value="NZ_SJPO01000007.1"/>
</dbReference>
<reference evidence="2 3" key="1">
    <citation type="submission" date="2019-02" db="EMBL/GenBank/DDBJ databases">
        <title>Deep-cultivation of Planctomycetes and their phenomic and genomic characterization uncovers novel biology.</title>
        <authorList>
            <person name="Wiegand S."/>
            <person name="Jogler M."/>
            <person name="Boedeker C."/>
            <person name="Pinto D."/>
            <person name="Vollmers J."/>
            <person name="Rivas-Marin E."/>
            <person name="Kohn T."/>
            <person name="Peeters S.H."/>
            <person name="Heuer A."/>
            <person name="Rast P."/>
            <person name="Oberbeckmann S."/>
            <person name="Bunk B."/>
            <person name="Jeske O."/>
            <person name="Meyerdierks A."/>
            <person name="Storesund J.E."/>
            <person name="Kallscheuer N."/>
            <person name="Luecker S."/>
            <person name="Lage O.M."/>
            <person name="Pohl T."/>
            <person name="Merkel B.J."/>
            <person name="Hornburger P."/>
            <person name="Mueller R.-W."/>
            <person name="Bruemmer F."/>
            <person name="Labrenz M."/>
            <person name="Spormann A.M."/>
            <person name="Op Den Camp H."/>
            <person name="Overmann J."/>
            <person name="Amann R."/>
            <person name="Jetten M.S.M."/>
            <person name="Mascher T."/>
            <person name="Medema M.H."/>
            <person name="Devos D.P."/>
            <person name="Kaster A.-K."/>
            <person name="Ovreas L."/>
            <person name="Rohde M."/>
            <person name="Galperin M.Y."/>
            <person name="Jogler C."/>
        </authorList>
    </citation>
    <scope>NUCLEOTIDE SEQUENCE [LARGE SCALE GENOMIC DNA]</scope>
    <source>
        <strain evidence="2 3">Pla123a</strain>
    </source>
</reference>
<dbReference type="PROSITE" id="PS00018">
    <property type="entry name" value="EF_HAND_1"/>
    <property type="match status" value="2"/>
</dbReference>
<keyword evidence="3" id="KW-1185">Reference proteome</keyword>
<protein>
    <recommendedName>
        <fullName evidence="4">PEP-CTERM protein-sorting domain-containing protein</fullName>
    </recommendedName>
</protein>
<dbReference type="NCBIfam" id="TIGR02595">
    <property type="entry name" value="PEP_CTERM"/>
    <property type="match status" value="1"/>
</dbReference>
<name>A0A5C5YLE8_9BACT</name>
<evidence type="ECO:0000313" key="3">
    <source>
        <dbReference type="Proteomes" id="UP000318478"/>
    </source>
</evidence>
<dbReference type="InterPro" id="IPR018247">
    <property type="entry name" value="EF_Hand_1_Ca_BS"/>
</dbReference>
<feature type="signal peptide" evidence="1">
    <location>
        <begin position="1"/>
        <end position="19"/>
    </location>
</feature>
<sequence precursor="true">MNRLFSLAILLSAASLASAQPSMDGSLIGDEAFYGPALSVQNTKTGYGDAQNGDPVNGGGGSEIDQVFATVSGDRLYVLIAGNLEPNYNKLNVFIDSTAGGVNTINGASLPTGMDAFCCGQTDPSVDPGDGALQRLDGLTFDAGFTADRYLVFSNGFENVNARDSGGGAVDPDEPQLTFWAVNAHMADLTQGSAGAVQGLGYQLAHRGLPNPLRTPFDYNQNGQIDAADYTVWRDSLNDEGDSAADGNNDGVVDQIDYDNWANNYGKSTGLSGTAYAPQNGSEQISEKLLSAESFPGLNQGDLIDKNYAMGDGGCTNNEGDGCVAEELEFALDAAADEVNNGSNHRGYLNTADLRMAFDNSNTQGVAGSGSLPWATDGADNPADVTTGLEFSIPLSELGNPAGQIKLMAFIGNGSFDYMSNQFSGAGLQDANLDQVLINAGGPPLGSLADIPGDQFVTITLPSLASAGAAAAPEPGAVILLAAGLVTGALTRRRAPSVAWPS</sequence>
<dbReference type="InterPro" id="IPR013424">
    <property type="entry name" value="Ice-binding_C"/>
</dbReference>
<proteinExistence type="predicted"/>
<evidence type="ECO:0000256" key="1">
    <source>
        <dbReference type="SAM" id="SignalP"/>
    </source>
</evidence>
<dbReference type="AlphaFoldDB" id="A0A5C5YLE8"/>
<evidence type="ECO:0008006" key="4">
    <source>
        <dbReference type="Google" id="ProtNLM"/>
    </source>
</evidence>
<dbReference type="EMBL" id="SJPO01000007">
    <property type="protein sequence ID" value="TWT75676.1"/>
    <property type="molecule type" value="Genomic_DNA"/>
</dbReference>
<gene>
    <name evidence="2" type="ORF">Pla123a_31860</name>
</gene>
<comment type="caution">
    <text evidence="2">The sequence shown here is derived from an EMBL/GenBank/DDBJ whole genome shotgun (WGS) entry which is preliminary data.</text>
</comment>
<evidence type="ECO:0000313" key="2">
    <source>
        <dbReference type="EMBL" id="TWT75676.1"/>
    </source>
</evidence>